<accession>A0ACB7SPI7</accession>
<sequence>MLSLRQLLEQFTSAAVSQLPLETISQVERARCGSIALEGFLCVGSVEYHGRVSGSAWNFSHDTSEISKTPGWFWAYSAA</sequence>
<gene>
    <name evidence="1" type="ORF">HPB50_008135</name>
</gene>
<comment type="caution">
    <text evidence="1">The sequence shown here is derived from an EMBL/GenBank/DDBJ whole genome shotgun (WGS) entry which is preliminary data.</text>
</comment>
<proteinExistence type="predicted"/>
<keyword evidence="2" id="KW-1185">Reference proteome</keyword>
<reference evidence="1" key="1">
    <citation type="submission" date="2020-05" db="EMBL/GenBank/DDBJ databases">
        <title>Large-scale comparative analyses of tick genomes elucidate their genetic diversity and vector capacities.</title>
        <authorList>
            <person name="Jia N."/>
            <person name="Wang J."/>
            <person name="Shi W."/>
            <person name="Du L."/>
            <person name="Sun Y."/>
            <person name="Zhan W."/>
            <person name="Jiang J."/>
            <person name="Wang Q."/>
            <person name="Zhang B."/>
            <person name="Ji P."/>
            <person name="Sakyi L.B."/>
            <person name="Cui X."/>
            <person name="Yuan T."/>
            <person name="Jiang B."/>
            <person name="Yang W."/>
            <person name="Lam T.T.-Y."/>
            <person name="Chang Q."/>
            <person name="Ding S."/>
            <person name="Wang X."/>
            <person name="Zhu J."/>
            <person name="Ruan X."/>
            <person name="Zhao L."/>
            <person name="Wei J."/>
            <person name="Que T."/>
            <person name="Du C."/>
            <person name="Cheng J."/>
            <person name="Dai P."/>
            <person name="Han X."/>
            <person name="Huang E."/>
            <person name="Gao Y."/>
            <person name="Liu J."/>
            <person name="Shao H."/>
            <person name="Ye R."/>
            <person name="Li L."/>
            <person name="Wei W."/>
            <person name="Wang X."/>
            <person name="Wang C."/>
            <person name="Yang T."/>
            <person name="Huo Q."/>
            <person name="Li W."/>
            <person name="Guo W."/>
            <person name="Chen H."/>
            <person name="Zhou L."/>
            <person name="Ni X."/>
            <person name="Tian J."/>
            <person name="Zhou Y."/>
            <person name="Sheng Y."/>
            <person name="Liu T."/>
            <person name="Pan Y."/>
            <person name="Xia L."/>
            <person name="Li J."/>
            <person name="Zhao F."/>
            <person name="Cao W."/>
        </authorList>
    </citation>
    <scope>NUCLEOTIDE SEQUENCE</scope>
    <source>
        <strain evidence="1">Hyas-2018</strain>
    </source>
</reference>
<evidence type="ECO:0000313" key="1">
    <source>
        <dbReference type="EMBL" id="KAH6935689.1"/>
    </source>
</evidence>
<evidence type="ECO:0000313" key="2">
    <source>
        <dbReference type="Proteomes" id="UP000821845"/>
    </source>
</evidence>
<name>A0ACB7SPI7_HYAAI</name>
<dbReference type="Proteomes" id="UP000821845">
    <property type="component" value="Chromosome 3"/>
</dbReference>
<organism evidence="1 2">
    <name type="scientific">Hyalomma asiaticum</name>
    <name type="common">Tick</name>
    <dbReference type="NCBI Taxonomy" id="266040"/>
    <lineage>
        <taxon>Eukaryota</taxon>
        <taxon>Metazoa</taxon>
        <taxon>Ecdysozoa</taxon>
        <taxon>Arthropoda</taxon>
        <taxon>Chelicerata</taxon>
        <taxon>Arachnida</taxon>
        <taxon>Acari</taxon>
        <taxon>Parasitiformes</taxon>
        <taxon>Ixodida</taxon>
        <taxon>Ixodoidea</taxon>
        <taxon>Ixodidae</taxon>
        <taxon>Hyalomminae</taxon>
        <taxon>Hyalomma</taxon>
    </lineage>
</organism>
<protein>
    <submittedName>
        <fullName evidence="1">Uncharacterized protein</fullName>
    </submittedName>
</protein>
<dbReference type="EMBL" id="CM023483">
    <property type="protein sequence ID" value="KAH6935689.1"/>
    <property type="molecule type" value="Genomic_DNA"/>
</dbReference>